<dbReference type="InterPro" id="IPR028082">
    <property type="entry name" value="Peripla_BP_I"/>
</dbReference>
<dbReference type="Proteomes" id="UP000627369">
    <property type="component" value="Unassembled WGS sequence"/>
</dbReference>
<evidence type="ECO:0000259" key="4">
    <source>
        <dbReference type="PROSITE" id="PS50932"/>
    </source>
</evidence>
<evidence type="ECO:0000313" key="5">
    <source>
        <dbReference type="EMBL" id="GHH69037.1"/>
    </source>
</evidence>
<dbReference type="PANTHER" id="PTHR30146:SF153">
    <property type="entry name" value="LACTOSE OPERON REPRESSOR"/>
    <property type="match status" value="1"/>
</dbReference>
<evidence type="ECO:0000256" key="1">
    <source>
        <dbReference type="ARBA" id="ARBA00023015"/>
    </source>
</evidence>
<dbReference type="GO" id="GO:0000976">
    <property type="term" value="F:transcription cis-regulatory region binding"/>
    <property type="evidence" value="ECO:0007669"/>
    <property type="project" value="TreeGrafter"/>
</dbReference>
<reference evidence="5" key="2">
    <citation type="submission" date="2020-09" db="EMBL/GenBank/DDBJ databases">
        <authorList>
            <person name="Sun Q."/>
            <person name="Zhou Y."/>
        </authorList>
    </citation>
    <scope>NUCLEOTIDE SEQUENCE</scope>
    <source>
        <strain evidence="5">CGMCC 4.7398</strain>
    </source>
</reference>
<feature type="domain" description="HTH lacI-type" evidence="4">
    <location>
        <begin position="10"/>
        <end position="65"/>
    </location>
</feature>
<dbReference type="PROSITE" id="PS00356">
    <property type="entry name" value="HTH_LACI_1"/>
    <property type="match status" value="1"/>
</dbReference>
<evidence type="ECO:0000256" key="3">
    <source>
        <dbReference type="ARBA" id="ARBA00023163"/>
    </source>
</evidence>
<comment type="caution">
    <text evidence="5">The sequence shown here is derived from an EMBL/GenBank/DDBJ whole genome shotgun (WGS) entry which is preliminary data.</text>
</comment>
<dbReference type="PROSITE" id="PS50932">
    <property type="entry name" value="HTH_LACI_2"/>
    <property type="match status" value="1"/>
</dbReference>
<dbReference type="SUPFAM" id="SSF53822">
    <property type="entry name" value="Periplasmic binding protein-like I"/>
    <property type="match status" value="1"/>
</dbReference>
<keyword evidence="3" id="KW-0804">Transcription</keyword>
<protein>
    <submittedName>
        <fullName evidence="5">LacI family transcriptional regulator</fullName>
    </submittedName>
</protein>
<dbReference type="SUPFAM" id="SSF47413">
    <property type="entry name" value="lambda repressor-like DNA-binding domains"/>
    <property type="match status" value="1"/>
</dbReference>
<accession>A0A919FME9</accession>
<dbReference type="Gene3D" id="1.10.260.40">
    <property type="entry name" value="lambda repressor-like DNA-binding domains"/>
    <property type="match status" value="1"/>
</dbReference>
<dbReference type="InterPro" id="IPR046335">
    <property type="entry name" value="LacI/GalR-like_sensor"/>
</dbReference>
<keyword evidence="1" id="KW-0805">Transcription regulation</keyword>
<evidence type="ECO:0000256" key="2">
    <source>
        <dbReference type="ARBA" id="ARBA00023125"/>
    </source>
</evidence>
<dbReference type="CDD" id="cd06267">
    <property type="entry name" value="PBP1_LacI_sugar_binding-like"/>
    <property type="match status" value="1"/>
</dbReference>
<dbReference type="EMBL" id="BNAS01000002">
    <property type="protein sequence ID" value="GHH69037.1"/>
    <property type="molecule type" value="Genomic_DNA"/>
</dbReference>
<dbReference type="Pfam" id="PF13377">
    <property type="entry name" value="Peripla_BP_3"/>
    <property type="match status" value="1"/>
</dbReference>
<dbReference type="InterPro" id="IPR010982">
    <property type="entry name" value="Lambda_DNA-bd_dom_sf"/>
</dbReference>
<dbReference type="AlphaFoldDB" id="A0A919FME9"/>
<reference evidence="5" key="1">
    <citation type="journal article" date="2014" name="Int. J. Syst. Evol. Microbiol.">
        <title>Complete genome sequence of Corynebacterium casei LMG S-19264T (=DSM 44701T), isolated from a smear-ripened cheese.</title>
        <authorList>
            <consortium name="US DOE Joint Genome Institute (JGI-PGF)"/>
            <person name="Walter F."/>
            <person name="Albersmeier A."/>
            <person name="Kalinowski J."/>
            <person name="Ruckert C."/>
        </authorList>
    </citation>
    <scope>NUCLEOTIDE SEQUENCE</scope>
    <source>
        <strain evidence="5">CGMCC 4.7398</strain>
    </source>
</reference>
<dbReference type="Pfam" id="PF00356">
    <property type="entry name" value="LacI"/>
    <property type="match status" value="1"/>
</dbReference>
<evidence type="ECO:0000313" key="6">
    <source>
        <dbReference type="Proteomes" id="UP000627369"/>
    </source>
</evidence>
<dbReference type="SMART" id="SM00354">
    <property type="entry name" value="HTH_LACI"/>
    <property type="match status" value="1"/>
</dbReference>
<dbReference type="Gene3D" id="3.40.50.2300">
    <property type="match status" value="2"/>
</dbReference>
<keyword evidence="2" id="KW-0238">DNA-binding</keyword>
<keyword evidence="6" id="KW-1185">Reference proteome</keyword>
<dbReference type="CDD" id="cd01392">
    <property type="entry name" value="HTH_LacI"/>
    <property type="match status" value="1"/>
</dbReference>
<dbReference type="InterPro" id="IPR000843">
    <property type="entry name" value="HTH_LacI"/>
</dbReference>
<name>A0A919FME9_9MICO</name>
<dbReference type="PANTHER" id="PTHR30146">
    <property type="entry name" value="LACI-RELATED TRANSCRIPTIONAL REPRESSOR"/>
    <property type="match status" value="1"/>
</dbReference>
<dbReference type="RefSeq" id="WP_189668519.1">
    <property type="nucleotide sequence ID" value="NZ_BNAS01000002.1"/>
</dbReference>
<dbReference type="GO" id="GO:0003700">
    <property type="term" value="F:DNA-binding transcription factor activity"/>
    <property type="evidence" value="ECO:0007669"/>
    <property type="project" value="TreeGrafter"/>
</dbReference>
<gene>
    <name evidence="5" type="primary">lacI</name>
    <name evidence="5" type="ORF">GCM10017772_13350</name>
</gene>
<sequence length="344" mass="36263">MNDPAPSRAARLADVAELAGVSAATASRALNGSDRGVREVNRVRVLEAAKTLGYTTNFAAQAVAKGRSRGVTLVVKGMPDDFANPITAGVVAAAQRRGLPFTLISAGTDPADLVEAVNLARGHRPEILMIAGGRTKDDATLPALVEALQRYEAEGGRVVLVTQEGLPFDTVAYANRQGGYDMATALVGLGYRHFAVISGLKHGLTQRDRTEGFAAGLADAGIELSADRVLIGEFDRDAAYALTGELLRRNIAVDAIFAVNDAMALGVLTFLRDSGDPKRIAVAGFDDIKALRDVTPALTTVRLPWEQVADEALALALGPRGDEPRTTVVKGHVIVRESTPPVTH</sequence>
<organism evidence="5 6">
    <name type="scientific">Promicromonospora soli</name>
    <dbReference type="NCBI Taxonomy" id="2035533"/>
    <lineage>
        <taxon>Bacteria</taxon>
        <taxon>Bacillati</taxon>
        <taxon>Actinomycetota</taxon>
        <taxon>Actinomycetes</taxon>
        <taxon>Micrococcales</taxon>
        <taxon>Promicromonosporaceae</taxon>
        <taxon>Promicromonospora</taxon>
    </lineage>
</organism>
<proteinExistence type="predicted"/>